<dbReference type="InterPro" id="IPR005628">
    <property type="entry name" value="GspK"/>
</dbReference>
<sequence length="342" mass="36722">MTRSGGFALVLVLWVLSLMTIMAGSFALSMRREAGIVAGSSQNAQALAIAESGLAIAELMTMHPDQLQRWRTDGSIYQIDYQDAKVRIRLLSEAGKVDLNRADPTVLQQLMSHAPADAEQQTKLANAIVDWRDEDDLVQIDGAEKTEYKQAGLSYQPRNKPFQSIEELQLVLGMNEQVFKWLENLVTVNSEQPKVDAAQAAKEVLYVLPGMDTGMIEEYIAARHESAINGLPAPPIPGAANSGLGLGAGQTGNIANPNPFAAAPISSAAAQQGAMTVIAEALLDDGTTATINALIGKADSSTGTSPFKVLKWQRNAAIGGSLFVDEKDELLVRQYAEPEFNN</sequence>
<feature type="domain" description="T2SS protein K first SAM-like" evidence="10">
    <location>
        <begin position="100"/>
        <end position="188"/>
    </location>
</feature>
<comment type="subcellular location">
    <subcellularLocation>
        <location evidence="1">Cell inner membrane</location>
    </subcellularLocation>
</comment>
<proteinExistence type="inferred from homology"/>
<keyword evidence="8" id="KW-1133">Transmembrane helix</keyword>
<dbReference type="Proteomes" id="UP000733744">
    <property type="component" value="Unassembled WGS sequence"/>
</dbReference>
<keyword evidence="3" id="KW-0813">Transport</keyword>
<dbReference type="InterPro" id="IPR038072">
    <property type="entry name" value="GspK_central_sf"/>
</dbReference>
<protein>
    <submittedName>
        <fullName evidence="11">General secretion pathway protein GspK</fullName>
    </submittedName>
</protein>
<evidence type="ECO:0000256" key="1">
    <source>
        <dbReference type="ARBA" id="ARBA00004533"/>
    </source>
</evidence>
<gene>
    <name evidence="11" type="ORF">EKO24_019655</name>
</gene>
<keyword evidence="7" id="KW-0653">Protein transport</keyword>
<name>A0ABY3C5F7_9GAMM</name>
<dbReference type="InterPro" id="IPR049031">
    <property type="entry name" value="T2SSK_SAM-like_1st"/>
</dbReference>
<evidence type="ECO:0000256" key="6">
    <source>
        <dbReference type="ARBA" id="ARBA00022692"/>
    </source>
</evidence>
<evidence type="ECO:0000313" key="12">
    <source>
        <dbReference type="Proteomes" id="UP000733744"/>
    </source>
</evidence>
<evidence type="ECO:0000259" key="10">
    <source>
        <dbReference type="Pfam" id="PF21687"/>
    </source>
</evidence>
<keyword evidence="12" id="KW-1185">Reference proteome</keyword>
<dbReference type="Pfam" id="PF21687">
    <property type="entry name" value="T2SSK_1st"/>
    <property type="match status" value="1"/>
</dbReference>
<evidence type="ECO:0000313" key="11">
    <source>
        <dbReference type="EMBL" id="TRW90254.1"/>
    </source>
</evidence>
<evidence type="ECO:0000256" key="8">
    <source>
        <dbReference type="ARBA" id="ARBA00022989"/>
    </source>
</evidence>
<keyword evidence="9" id="KW-0472">Membrane</keyword>
<keyword evidence="6" id="KW-0812">Transmembrane</keyword>
<evidence type="ECO:0000256" key="7">
    <source>
        <dbReference type="ARBA" id="ARBA00022927"/>
    </source>
</evidence>
<accession>A0ABY3C5F7</accession>
<evidence type="ECO:0000256" key="3">
    <source>
        <dbReference type="ARBA" id="ARBA00022448"/>
    </source>
</evidence>
<dbReference type="Gene3D" id="1.10.40.60">
    <property type="entry name" value="EpsJ-like"/>
    <property type="match status" value="1"/>
</dbReference>
<dbReference type="EMBL" id="RYFG02000119">
    <property type="protein sequence ID" value="TRW90254.1"/>
    <property type="molecule type" value="Genomic_DNA"/>
</dbReference>
<dbReference type="PANTHER" id="PTHR38831">
    <property type="entry name" value="TYPE II SECRETION SYSTEM PROTEIN K"/>
    <property type="match status" value="1"/>
</dbReference>
<dbReference type="RefSeq" id="WP_127028890.1">
    <property type="nucleotide sequence ID" value="NZ_RYFG02000119.1"/>
</dbReference>
<organism evidence="11 12">
    <name type="scientific">Candidatus Methylobacter oryzae</name>
    <dbReference type="NCBI Taxonomy" id="2497749"/>
    <lineage>
        <taxon>Bacteria</taxon>
        <taxon>Pseudomonadati</taxon>
        <taxon>Pseudomonadota</taxon>
        <taxon>Gammaproteobacteria</taxon>
        <taxon>Methylococcales</taxon>
        <taxon>Methylococcaceae</taxon>
        <taxon>Methylobacter</taxon>
    </lineage>
</organism>
<comment type="caution">
    <text evidence="11">The sequence shown here is derived from an EMBL/GenBank/DDBJ whole genome shotgun (WGS) entry which is preliminary data.</text>
</comment>
<evidence type="ECO:0000256" key="5">
    <source>
        <dbReference type="ARBA" id="ARBA00022519"/>
    </source>
</evidence>
<reference evidence="11 12" key="1">
    <citation type="journal article" date="2019" name="Antonie Van Leeuwenhoek">
        <title>Description of 'Ca. Methylobacter oryzae' KRF1, a novel species from the environmentally important Methylobacter clade 2.</title>
        <authorList>
            <person name="Khatri K."/>
            <person name="Mohite J.A."/>
            <person name="Pandit P.S."/>
            <person name="Bahulikar R."/>
            <person name="Rahalkar M.C."/>
        </authorList>
    </citation>
    <scope>NUCLEOTIDE SEQUENCE [LARGE SCALE GENOMIC DNA]</scope>
    <source>
        <strain evidence="11 12">KRF1</strain>
    </source>
</reference>
<dbReference type="SUPFAM" id="SSF158544">
    <property type="entry name" value="GspK insert domain-like"/>
    <property type="match status" value="1"/>
</dbReference>
<dbReference type="PANTHER" id="PTHR38831:SF2">
    <property type="entry name" value="TYPE II SECRETION SYSTEM PROTEIN K"/>
    <property type="match status" value="1"/>
</dbReference>
<comment type="similarity">
    <text evidence="2">Belongs to the GSP K family.</text>
</comment>
<keyword evidence="5" id="KW-0997">Cell inner membrane</keyword>
<keyword evidence="4" id="KW-1003">Cell membrane</keyword>
<evidence type="ECO:0000256" key="2">
    <source>
        <dbReference type="ARBA" id="ARBA00007246"/>
    </source>
</evidence>
<evidence type="ECO:0000256" key="9">
    <source>
        <dbReference type="ARBA" id="ARBA00023136"/>
    </source>
</evidence>
<evidence type="ECO:0000256" key="4">
    <source>
        <dbReference type="ARBA" id="ARBA00022475"/>
    </source>
</evidence>